<dbReference type="PANTHER" id="PTHR36688:SF2">
    <property type="entry name" value="ENDONUCLEASE_EXONUCLEASE_PHOSPHATASE DOMAIN-CONTAINING PROTEIN"/>
    <property type="match status" value="1"/>
</dbReference>
<keyword evidence="2" id="KW-0695">RNA-directed DNA polymerase</keyword>
<dbReference type="Gene3D" id="3.60.10.10">
    <property type="entry name" value="Endonuclease/exonuclease/phosphatase"/>
    <property type="match status" value="1"/>
</dbReference>
<feature type="domain" description="Endonuclease/exonuclease/phosphatase" evidence="1">
    <location>
        <begin position="96"/>
        <end position="200"/>
    </location>
</feature>
<dbReference type="InterPro" id="IPR036691">
    <property type="entry name" value="Endo/exonu/phosph_ase_sf"/>
</dbReference>
<dbReference type="AlphaFoldDB" id="A0A8X7BD82"/>
<name>A0A8X7BD82_TRICX</name>
<accession>A0A8X7BD82</accession>
<dbReference type="GO" id="GO:0003964">
    <property type="term" value="F:RNA-directed DNA polymerase activity"/>
    <property type="evidence" value="ECO:0007669"/>
    <property type="project" value="UniProtKB-KW"/>
</dbReference>
<keyword evidence="2" id="KW-0548">Nucleotidyltransferase</keyword>
<organism evidence="2 3">
    <name type="scientific">Trichonephila clavipes</name>
    <name type="common">Golden silk orbweaver</name>
    <name type="synonym">Nephila clavipes</name>
    <dbReference type="NCBI Taxonomy" id="2585209"/>
    <lineage>
        <taxon>Eukaryota</taxon>
        <taxon>Metazoa</taxon>
        <taxon>Ecdysozoa</taxon>
        <taxon>Arthropoda</taxon>
        <taxon>Chelicerata</taxon>
        <taxon>Arachnida</taxon>
        <taxon>Araneae</taxon>
        <taxon>Araneomorphae</taxon>
        <taxon>Entelegynae</taxon>
        <taxon>Araneoidea</taxon>
        <taxon>Nephilidae</taxon>
        <taxon>Trichonephila</taxon>
    </lineage>
</organism>
<keyword evidence="3" id="KW-1185">Reference proteome</keyword>
<proteinExistence type="predicted"/>
<comment type="caution">
    <text evidence="2">The sequence shown here is derived from an EMBL/GenBank/DDBJ whole genome shotgun (WGS) entry which is preliminary data.</text>
</comment>
<gene>
    <name evidence="2" type="primary">jockeypol_28</name>
    <name evidence="2" type="ORF">TNCV_910221</name>
</gene>
<dbReference type="Proteomes" id="UP000887159">
    <property type="component" value="Unassembled WGS sequence"/>
</dbReference>
<keyword evidence="2" id="KW-0808">Transferase</keyword>
<dbReference type="PANTHER" id="PTHR36688">
    <property type="entry name" value="ENDO/EXONUCLEASE/PHOSPHATASE DOMAIN-CONTAINING PROTEIN"/>
    <property type="match status" value="1"/>
</dbReference>
<dbReference type="Pfam" id="PF14529">
    <property type="entry name" value="Exo_endo_phos_2"/>
    <property type="match status" value="1"/>
</dbReference>
<sequence>MCNRGRPPQSGEGVYLGGVGDVRREYLLLETKLKEHAKLKIKGYNIIRSDRQEGGGGGLAFLVRDINYRTIDNPQFTDSKLEIQRLNVIWKGENLNISNMYHPPNQKSLPDNLLDISESNLLVGDLNAKHSSWGSVINNKRGVELHNLMDDSAHLALNDGSPTYSSHSYHTEEALDVSSNIFPFCKWTVLQDIGSDHLPILVELKWKQMTQSIDDLDESWLSFKKIIFKAAGQAIPRGNYKRPSPFFMHNSPLLQPLLKKRVDICREIKNSNNPSLRSSLNKINAEIKRTFIHLKREKWKELCKSIDAHTPNTKHWKLMKSLSSTQPQQEECNTIIDDNGQISSDNKTSGNLLGSYYQKTSKLTFNAMDKDTENYARKLVHGCRSSEHGIPIFKEFFTMQELNMALSNLDPSKSPRA</sequence>
<protein>
    <submittedName>
        <fullName evidence="2">RNA-directed DNA polymerase from mobile element jockey</fullName>
    </submittedName>
</protein>
<evidence type="ECO:0000259" key="1">
    <source>
        <dbReference type="Pfam" id="PF14529"/>
    </source>
</evidence>
<dbReference type="EMBL" id="BMAU01021380">
    <property type="protein sequence ID" value="GFY27571.1"/>
    <property type="molecule type" value="Genomic_DNA"/>
</dbReference>
<evidence type="ECO:0000313" key="3">
    <source>
        <dbReference type="Proteomes" id="UP000887159"/>
    </source>
</evidence>
<evidence type="ECO:0000313" key="2">
    <source>
        <dbReference type="EMBL" id="GFY27571.1"/>
    </source>
</evidence>
<dbReference type="SUPFAM" id="SSF56219">
    <property type="entry name" value="DNase I-like"/>
    <property type="match status" value="1"/>
</dbReference>
<reference evidence="2" key="1">
    <citation type="submission" date="2020-08" db="EMBL/GenBank/DDBJ databases">
        <title>Multicomponent nature underlies the extraordinary mechanical properties of spider dragline silk.</title>
        <authorList>
            <person name="Kono N."/>
            <person name="Nakamura H."/>
            <person name="Mori M."/>
            <person name="Yoshida Y."/>
            <person name="Ohtoshi R."/>
            <person name="Malay A.D."/>
            <person name="Moran D.A.P."/>
            <person name="Tomita M."/>
            <person name="Numata K."/>
            <person name="Arakawa K."/>
        </authorList>
    </citation>
    <scope>NUCLEOTIDE SEQUENCE</scope>
</reference>
<dbReference type="InterPro" id="IPR005135">
    <property type="entry name" value="Endo/exonuclease/phosphatase"/>
</dbReference>
<dbReference type="InterPro" id="IPR052560">
    <property type="entry name" value="RdDP_mobile_element"/>
</dbReference>